<evidence type="ECO:0000256" key="5">
    <source>
        <dbReference type="ARBA" id="ARBA00022723"/>
    </source>
</evidence>
<evidence type="ECO:0000256" key="9">
    <source>
        <dbReference type="PIRSR" id="PIRSR602401-1"/>
    </source>
</evidence>
<evidence type="ECO:0000256" key="2">
    <source>
        <dbReference type="ARBA" id="ARBA00005179"/>
    </source>
</evidence>
<gene>
    <name evidence="12" type="ORF">OH76DRAFT_1457631</name>
</gene>
<evidence type="ECO:0000256" key="8">
    <source>
        <dbReference type="ARBA" id="ARBA00023033"/>
    </source>
</evidence>
<keyword evidence="11" id="KW-1133">Transmembrane helix</keyword>
<dbReference type="AlphaFoldDB" id="A0A371CYV6"/>
<dbReference type="PROSITE" id="PS00086">
    <property type="entry name" value="CYTOCHROME_P450"/>
    <property type="match status" value="1"/>
</dbReference>
<evidence type="ECO:0000256" key="7">
    <source>
        <dbReference type="ARBA" id="ARBA00023004"/>
    </source>
</evidence>
<dbReference type="SUPFAM" id="SSF48264">
    <property type="entry name" value="Cytochrome P450"/>
    <property type="match status" value="1"/>
</dbReference>
<keyword evidence="11" id="KW-0472">Membrane</keyword>
<dbReference type="OrthoDB" id="1470350at2759"/>
<evidence type="ECO:0000256" key="11">
    <source>
        <dbReference type="SAM" id="Phobius"/>
    </source>
</evidence>
<evidence type="ECO:0000313" key="12">
    <source>
        <dbReference type="EMBL" id="RDX45474.1"/>
    </source>
</evidence>
<keyword evidence="4 9" id="KW-0349">Heme</keyword>
<evidence type="ECO:0000256" key="4">
    <source>
        <dbReference type="ARBA" id="ARBA00022617"/>
    </source>
</evidence>
<evidence type="ECO:0000256" key="3">
    <source>
        <dbReference type="ARBA" id="ARBA00010617"/>
    </source>
</evidence>
<dbReference type="PANTHER" id="PTHR24305">
    <property type="entry name" value="CYTOCHROME P450"/>
    <property type="match status" value="1"/>
</dbReference>
<keyword evidence="8 10" id="KW-0503">Monooxygenase</keyword>
<dbReference type="GO" id="GO:0005506">
    <property type="term" value="F:iron ion binding"/>
    <property type="evidence" value="ECO:0007669"/>
    <property type="project" value="InterPro"/>
</dbReference>
<keyword evidence="7 9" id="KW-0408">Iron</keyword>
<dbReference type="PANTHER" id="PTHR24305:SF166">
    <property type="entry name" value="CYTOCHROME P450 12A4, MITOCHONDRIAL-RELATED"/>
    <property type="match status" value="1"/>
</dbReference>
<feature type="transmembrane region" description="Helical" evidence="11">
    <location>
        <begin position="6"/>
        <end position="29"/>
    </location>
</feature>
<dbReference type="GO" id="GO:0016705">
    <property type="term" value="F:oxidoreductase activity, acting on paired donors, with incorporation or reduction of molecular oxygen"/>
    <property type="evidence" value="ECO:0007669"/>
    <property type="project" value="InterPro"/>
</dbReference>
<comment type="cofactor">
    <cofactor evidence="1 9">
        <name>heme</name>
        <dbReference type="ChEBI" id="CHEBI:30413"/>
    </cofactor>
</comment>
<dbReference type="GO" id="GO:0004497">
    <property type="term" value="F:monooxygenase activity"/>
    <property type="evidence" value="ECO:0007669"/>
    <property type="project" value="UniProtKB-KW"/>
</dbReference>
<sequence>MIPPNLSLSTLHCILFTLAVLCFGLYRLLRVPPHLRHIPKVPLFPLLLSYFSGEVEEQRVKRLVLPFAKRMQTDVVLVYCLGDWMVQVLETKLGKQLLENPNVWKQRQSQDMLLWRLIGNDNVFMSNGEMAKRHLRVVRNAIQRTMPIDMFADLARTTMSLMGDGGRVRWDDYANRYTLDAFGRGVVGYDFEALSKPSGSFVKRYQEVMAAIANPAYVVLPVLERWLPRRQVQKMIDSFVDDLCKIMEEKRKNPGNDVLTYMFQEPDMTEVEYRDNCIVMFVAGHDTTAGAISSVVYFLARHPEIQDKVREEVLAVLGDDEPRVEHFLRTPYLNAVLRESMRNNTPSNATLPRICDIPVQIGPYVIPPNTPMVLNMCAAHHNQTVWSDPDAFDPQRFLDDAKAEASNWVTFGIGPRKCLARNFSLYEQRVLVSMLLREYRWTLPEDSIHRDHLKNGFQAFALSLPENLHIDFTRITPL</sequence>
<dbReference type="InterPro" id="IPR036396">
    <property type="entry name" value="Cyt_P450_sf"/>
</dbReference>
<organism evidence="12 13">
    <name type="scientific">Lentinus brumalis</name>
    <dbReference type="NCBI Taxonomy" id="2498619"/>
    <lineage>
        <taxon>Eukaryota</taxon>
        <taxon>Fungi</taxon>
        <taxon>Dikarya</taxon>
        <taxon>Basidiomycota</taxon>
        <taxon>Agaricomycotina</taxon>
        <taxon>Agaricomycetes</taxon>
        <taxon>Polyporales</taxon>
        <taxon>Polyporaceae</taxon>
        <taxon>Lentinus</taxon>
    </lineage>
</organism>
<accession>A0A371CYV6</accession>
<keyword evidence="5 9" id="KW-0479">Metal-binding</keyword>
<dbReference type="Proteomes" id="UP000256964">
    <property type="component" value="Unassembled WGS sequence"/>
</dbReference>
<keyword evidence="13" id="KW-1185">Reference proteome</keyword>
<dbReference type="Gene3D" id="1.10.630.10">
    <property type="entry name" value="Cytochrome P450"/>
    <property type="match status" value="1"/>
</dbReference>
<dbReference type="InterPro" id="IPR017972">
    <property type="entry name" value="Cyt_P450_CS"/>
</dbReference>
<comment type="pathway">
    <text evidence="2">Secondary metabolite biosynthesis.</text>
</comment>
<name>A0A371CYV6_9APHY</name>
<evidence type="ECO:0000256" key="1">
    <source>
        <dbReference type="ARBA" id="ARBA00001971"/>
    </source>
</evidence>
<evidence type="ECO:0000256" key="6">
    <source>
        <dbReference type="ARBA" id="ARBA00023002"/>
    </source>
</evidence>
<comment type="similarity">
    <text evidence="3 10">Belongs to the cytochrome P450 family.</text>
</comment>
<keyword evidence="6 10" id="KW-0560">Oxidoreductase</keyword>
<dbReference type="EMBL" id="KZ857437">
    <property type="protein sequence ID" value="RDX45474.1"/>
    <property type="molecule type" value="Genomic_DNA"/>
</dbReference>
<evidence type="ECO:0000313" key="13">
    <source>
        <dbReference type="Proteomes" id="UP000256964"/>
    </source>
</evidence>
<keyword evidence="11" id="KW-0812">Transmembrane</keyword>
<dbReference type="InterPro" id="IPR050121">
    <property type="entry name" value="Cytochrome_P450_monoxygenase"/>
</dbReference>
<reference evidence="12 13" key="1">
    <citation type="journal article" date="2018" name="Biotechnol. Biofuels">
        <title>Integrative visual omics of the white-rot fungus Polyporus brumalis exposes the biotechnological potential of its oxidative enzymes for delignifying raw plant biomass.</title>
        <authorList>
            <person name="Miyauchi S."/>
            <person name="Rancon A."/>
            <person name="Drula E."/>
            <person name="Hage H."/>
            <person name="Chaduli D."/>
            <person name="Favel A."/>
            <person name="Grisel S."/>
            <person name="Henrissat B."/>
            <person name="Herpoel-Gimbert I."/>
            <person name="Ruiz-Duenas F.J."/>
            <person name="Chevret D."/>
            <person name="Hainaut M."/>
            <person name="Lin J."/>
            <person name="Wang M."/>
            <person name="Pangilinan J."/>
            <person name="Lipzen A."/>
            <person name="Lesage-Meessen L."/>
            <person name="Navarro D."/>
            <person name="Riley R."/>
            <person name="Grigoriev I.V."/>
            <person name="Zhou S."/>
            <person name="Raouche S."/>
            <person name="Rosso M.N."/>
        </authorList>
    </citation>
    <scope>NUCLEOTIDE SEQUENCE [LARGE SCALE GENOMIC DNA]</scope>
    <source>
        <strain evidence="12 13">BRFM 1820</strain>
    </source>
</reference>
<evidence type="ECO:0000256" key="10">
    <source>
        <dbReference type="RuleBase" id="RU000461"/>
    </source>
</evidence>
<feature type="binding site" description="axial binding residue" evidence="9">
    <location>
        <position position="418"/>
    </location>
    <ligand>
        <name>heme</name>
        <dbReference type="ChEBI" id="CHEBI:30413"/>
    </ligand>
    <ligandPart>
        <name>Fe</name>
        <dbReference type="ChEBI" id="CHEBI:18248"/>
    </ligandPart>
</feature>
<dbReference type="InterPro" id="IPR002401">
    <property type="entry name" value="Cyt_P450_E_grp-I"/>
</dbReference>
<dbReference type="GO" id="GO:0020037">
    <property type="term" value="F:heme binding"/>
    <property type="evidence" value="ECO:0007669"/>
    <property type="project" value="InterPro"/>
</dbReference>
<dbReference type="Pfam" id="PF00067">
    <property type="entry name" value="p450"/>
    <property type="match status" value="1"/>
</dbReference>
<dbReference type="PRINTS" id="PR00463">
    <property type="entry name" value="EP450I"/>
</dbReference>
<protein>
    <submittedName>
        <fullName evidence="12">Cytochrome P450</fullName>
    </submittedName>
</protein>
<dbReference type="PRINTS" id="PR00385">
    <property type="entry name" value="P450"/>
</dbReference>
<dbReference type="STRING" id="139420.A0A371CYV6"/>
<dbReference type="InterPro" id="IPR001128">
    <property type="entry name" value="Cyt_P450"/>
</dbReference>
<proteinExistence type="inferred from homology"/>